<evidence type="ECO:0000313" key="2">
    <source>
        <dbReference type="EMBL" id="TCV94204.1"/>
    </source>
</evidence>
<dbReference type="InterPro" id="IPR002545">
    <property type="entry name" value="CheW-lke_dom"/>
</dbReference>
<dbReference type="PANTHER" id="PTHR22617">
    <property type="entry name" value="CHEMOTAXIS SENSOR HISTIDINE KINASE-RELATED"/>
    <property type="match status" value="1"/>
</dbReference>
<sequence>MSAVAALSPFELLALYERRCLAHSAGASERIEALGLWRGIGFRVGRRSFVSGIEEINELLAVPTLTHVPGTQAWLMGVANVRGNLIPAIDLGRFLFDERTPSSERTRLLLVRQHGGTVGLLVDEVFGQRTIDDEQRGSSEEETDPRLARFVEGNVRLAEQAFGLFSMSRLVRAPDFRQAAL</sequence>
<evidence type="ECO:0000259" key="1">
    <source>
        <dbReference type="PROSITE" id="PS50851"/>
    </source>
</evidence>
<dbReference type="AlphaFoldDB" id="A0A4R3YSE2"/>
<keyword evidence="3" id="KW-1185">Reference proteome</keyword>
<dbReference type="InterPro" id="IPR036061">
    <property type="entry name" value="CheW-like_dom_sf"/>
</dbReference>
<protein>
    <submittedName>
        <fullName evidence="2">Twitching motility protein PilI</fullName>
    </submittedName>
</protein>
<gene>
    <name evidence="2" type="ORF">EC912_104402</name>
</gene>
<dbReference type="SMART" id="SM00260">
    <property type="entry name" value="CheW"/>
    <property type="match status" value="1"/>
</dbReference>
<name>A0A4R3YSE2_9GAMM</name>
<reference evidence="2 3" key="1">
    <citation type="submission" date="2019-03" db="EMBL/GenBank/DDBJ databases">
        <title>Above-ground endophytic microbial communities from plants in different locations in the United States.</title>
        <authorList>
            <person name="Frank C."/>
        </authorList>
    </citation>
    <scope>NUCLEOTIDE SEQUENCE [LARGE SCALE GENOMIC DNA]</scope>
    <source>
        <strain evidence="2 3">LP_13_YM</strain>
    </source>
</reference>
<dbReference type="EMBL" id="SMCS01000004">
    <property type="protein sequence ID" value="TCV94204.1"/>
    <property type="molecule type" value="Genomic_DNA"/>
</dbReference>
<dbReference type="Gene3D" id="2.30.30.40">
    <property type="entry name" value="SH3 Domains"/>
    <property type="match status" value="1"/>
</dbReference>
<dbReference type="OrthoDB" id="5298045at2"/>
<dbReference type="PANTHER" id="PTHR22617:SF43">
    <property type="entry name" value="PROTEIN PILI"/>
    <property type="match status" value="1"/>
</dbReference>
<evidence type="ECO:0000313" key="3">
    <source>
        <dbReference type="Proteomes" id="UP000295645"/>
    </source>
</evidence>
<dbReference type="Pfam" id="PF01584">
    <property type="entry name" value="CheW"/>
    <property type="match status" value="1"/>
</dbReference>
<organism evidence="2 3">
    <name type="scientific">Luteibacter rhizovicinus</name>
    <dbReference type="NCBI Taxonomy" id="242606"/>
    <lineage>
        <taxon>Bacteria</taxon>
        <taxon>Pseudomonadati</taxon>
        <taxon>Pseudomonadota</taxon>
        <taxon>Gammaproteobacteria</taxon>
        <taxon>Lysobacterales</taxon>
        <taxon>Rhodanobacteraceae</taxon>
        <taxon>Luteibacter</taxon>
    </lineage>
</organism>
<dbReference type="GO" id="GO:0007165">
    <property type="term" value="P:signal transduction"/>
    <property type="evidence" value="ECO:0007669"/>
    <property type="project" value="InterPro"/>
</dbReference>
<dbReference type="RefSeq" id="WP_132144631.1">
    <property type="nucleotide sequence ID" value="NZ_SMCS01000004.1"/>
</dbReference>
<dbReference type="Gene3D" id="2.40.50.180">
    <property type="entry name" value="CheA-289, Domain 4"/>
    <property type="match status" value="1"/>
</dbReference>
<accession>A0A4R3YSE2</accession>
<dbReference type="GO" id="GO:0005829">
    <property type="term" value="C:cytosol"/>
    <property type="evidence" value="ECO:0007669"/>
    <property type="project" value="TreeGrafter"/>
</dbReference>
<comment type="caution">
    <text evidence="2">The sequence shown here is derived from an EMBL/GenBank/DDBJ whole genome shotgun (WGS) entry which is preliminary data.</text>
</comment>
<feature type="domain" description="CheW-like" evidence="1">
    <location>
        <begin position="36"/>
        <end position="176"/>
    </location>
</feature>
<dbReference type="Proteomes" id="UP000295645">
    <property type="component" value="Unassembled WGS sequence"/>
</dbReference>
<dbReference type="SUPFAM" id="SSF50341">
    <property type="entry name" value="CheW-like"/>
    <property type="match status" value="1"/>
</dbReference>
<proteinExistence type="predicted"/>
<dbReference type="InterPro" id="IPR039315">
    <property type="entry name" value="CheW"/>
</dbReference>
<dbReference type="GO" id="GO:0006935">
    <property type="term" value="P:chemotaxis"/>
    <property type="evidence" value="ECO:0007669"/>
    <property type="project" value="InterPro"/>
</dbReference>
<dbReference type="PROSITE" id="PS50851">
    <property type="entry name" value="CHEW"/>
    <property type="match status" value="1"/>
</dbReference>